<keyword evidence="2" id="KW-0812">Transmembrane</keyword>
<keyword evidence="2" id="KW-1133">Transmembrane helix</keyword>
<keyword evidence="5" id="KW-1185">Reference proteome</keyword>
<dbReference type="AlphaFoldDB" id="A0AAD2D1K8"/>
<feature type="compositionally biased region" description="Polar residues" evidence="1">
    <location>
        <begin position="137"/>
        <end position="152"/>
    </location>
</feature>
<organism evidence="4 5">
    <name type="scientific">Euplotes crassus</name>
    <dbReference type="NCBI Taxonomy" id="5936"/>
    <lineage>
        <taxon>Eukaryota</taxon>
        <taxon>Sar</taxon>
        <taxon>Alveolata</taxon>
        <taxon>Ciliophora</taxon>
        <taxon>Intramacronucleata</taxon>
        <taxon>Spirotrichea</taxon>
        <taxon>Hypotrichia</taxon>
        <taxon>Euplotida</taxon>
        <taxon>Euplotidae</taxon>
        <taxon>Moneuplotes</taxon>
    </lineage>
</organism>
<evidence type="ECO:0000313" key="4">
    <source>
        <dbReference type="EMBL" id="CAI2376567.1"/>
    </source>
</evidence>
<feature type="chain" id="PRO_5042080138" evidence="3">
    <location>
        <begin position="20"/>
        <end position="172"/>
    </location>
</feature>
<gene>
    <name evidence="4" type="ORF">ECRASSUSDP1_LOCUS17937</name>
</gene>
<name>A0AAD2D1K8_EUPCR</name>
<feature type="transmembrane region" description="Helical" evidence="2">
    <location>
        <begin position="62"/>
        <end position="84"/>
    </location>
</feature>
<protein>
    <submittedName>
        <fullName evidence="4">Uncharacterized protein</fullName>
    </submittedName>
</protein>
<comment type="caution">
    <text evidence="4">The sequence shown here is derived from an EMBL/GenBank/DDBJ whole genome shotgun (WGS) entry which is preliminary data.</text>
</comment>
<keyword evidence="2" id="KW-0472">Membrane</keyword>
<dbReference type="EMBL" id="CAMPGE010018130">
    <property type="protein sequence ID" value="CAI2376567.1"/>
    <property type="molecule type" value="Genomic_DNA"/>
</dbReference>
<accession>A0AAD2D1K8</accession>
<keyword evidence="3" id="KW-0732">Signal</keyword>
<evidence type="ECO:0000256" key="2">
    <source>
        <dbReference type="SAM" id="Phobius"/>
    </source>
</evidence>
<evidence type="ECO:0000256" key="3">
    <source>
        <dbReference type="SAM" id="SignalP"/>
    </source>
</evidence>
<evidence type="ECO:0000256" key="1">
    <source>
        <dbReference type="SAM" id="MobiDB-lite"/>
    </source>
</evidence>
<reference evidence="4" key="1">
    <citation type="submission" date="2023-07" db="EMBL/GenBank/DDBJ databases">
        <authorList>
            <consortium name="AG Swart"/>
            <person name="Singh M."/>
            <person name="Singh A."/>
            <person name="Seah K."/>
            <person name="Emmerich C."/>
        </authorList>
    </citation>
    <scope>NUCLEOTIDE SEQUENCE</scope>
    <source>
        <strain evidence="4">DP1</strain>
    </source>
</reference>
<feature type="signal peptide" evidence="3">
    <location>
        <begin position="1"/>
        <end position="19"/>
    </location>
</feature>
<dbReference type="Proteomes" id="UP001295684">
    <property type="component" value="Unassembled WGS sequence"/>
</dbReference>
<evidence type="ECO:0000313" key="5">
    <source>
        <dbReference type="Proteomes" id="UP001295684"/>
    </source>
</evidence>
<proteinExistence type="predicted"/>
<feature type="region of interest" description="Disordered" evidence="1">
    <location>
        <begin position="134"/>
        <end position="172"/>
    </location>
</feature>
<sequence>MSNNKIILLLVCLILVAKGSRNSQGNITGFGERNLGWGSSSYDEDCDCEENHVCEGSTMECVILPIIVFLAASLVMFTGGYGLFICCRKCGGDHQENTCDQIFICYFCWPCFIIPKLLKKCRCKREKRPIKMPKATSLATPNTPKETPNFSEINAKPQVKTTRFPKNDTKIP</sequence>